<dbReference type="Proteomes" id="UP000290545">
    <property type="component" value="Unassembled WGS sequence"/>
</dbReference>
<dbReference type="Pfam" id="PF00728">
    <property type="entry name" value="Glyco_hydro_20"/>
    <property type="match status" value="1"/>
</dbReference>
<dbReference type="InterPro" id="IPR015882">
    <property type="entry name" value="HEX_bac_N"/>
</dbReference>
<dbReference type="EC" id="3.2.1.52" evidence="3"/>
<dbReference type="RefSeq" id="WP_129004805.1">
    <property type="nucleotide sequence ID" value="NZ_SDHZ01000002.1"/>
</dbReference>
<keyword evidence="11" id="KW-1185">Reference proteome</keyword>
<dbReference type="PRINTS" id="PR00738">
    <property type="entry name" value="GLHYDRLASE20"/>
</dbReference>
<dbReference type="Gene3D" id="3.20.20.80">
    <property type="entry name" value="Glycosidases"/>
    <property type="match status" value="1"/>
</dbReference>
<dbReference type="Gene3D" id="3.30.379.10">
    <property type="entry name" value="Chitobiase/beta-hexosaminidase domain 2-like"/>
    <property type="match status" value="1"/>
</dbReference>
<feature type="domain" description="Beta-hexosaminidase bacterial type N-terminal" evidence="9">
    <location>
        <begin position="26"/>
        <end position="164"/>
    </location>
</feature>
<evidence type="ECO:0000256" key="3">
    <source>
        <dbReference type="ARBA" id="ARBA00012663"/>
    </source>
</evidence>
<feature type="domain" description="Glycoside hydrolase family 20 catalytic" evidence="8">
    <location>
        <begin position="167"/>
        <end position="521"/>
    </location>
</feature>
<dbReference type="InterPro" id="IPR025705">
    <property type="entry name" value="Beta_hexosaminidase_sua/sub"/>
</dbReference>
<dbReference type="GO" id="GO:0030203">
    <property type="term" value="P:glycosaminoglycan metabolic process"/>
    <property type="evidence" value="ECO:0007669"/>
    <property type="project" value="TreeGrafter"/>
</dbReference>
<protein>
    <recommendedName>
        <fullName evidence="3">beta-N-acetylhexosaminidase</fullName>
        <ecNumber evidence="3">3.2.1.52</ecNumber>
    </recommendedName>
</protein>
<dbReference type="GO" id="GO:0016020">
    <property type="term" value="C:membrane"/>
    <property type="evidence" value="ECO:0007669"/>
    <property type="project" value="TreeGrafter"/>
</dbReference>
<evidence type="ECO:0000259" key="9">
    <source>
        <dbReference type="Pfam" id="PF02838"/>
    </source>
</evidence>
<dbReference type="EMBL" id="SDHZ01000002">
    <property type="protein sequence ID" value="RXK83753.1"/>
    <property type="molecule type" value="Genomic_DNA"/>
</dbReference>
<dbReference type="InterPro" id="IPR017853">
    <property type="entry name" value="GH"/>
</dbReference>
<gene>
    <name evidence="10" type="ORF">ESB13_16890</name>
</gene>
<feature type="active site" description="Proton donor" evidence="6">
    <location>
        <position position="356"/>
    </location>
</feature>
<dbReference type="PANTHER" id="PTHR22600">
    <property type="entry name" value="BETA-HEXOSAMINIDASE"/>
    <property type="match status" value="1"/>
</dbReference>
<dbReference type="CDD" id="cd06563">
    <property type="entry name" value="GH20_chitobiase-like"/>
    <property type="match status" value="1"/>
</dbReference>
<dbReference type="GO" id="GO:0005975">
    <property type="term" value="P:carbohydrate metabolic process"/>
    <property type="evidence" value="ECO:0007669"/>
    <property type="project" value="InterPro"/>
</dbReference>
<dbReference type="SUPFAM" id="SSF51445">
    <property type="entry name" value="(Trans)glycosidases"/>
    <property type="match status" value="1"/>
</dbReference>
<dbReference type="OrthoDB" id="726159at2"/>
<dbReference type="Pfam" id="PF02838">
    <property type="entry name" value="Glyco_hydro_20b"/>
    <property type="match status" value="1"/>
</dbReference>
<dbReference type="GO" id="GO:0004563">
    <property type="term" value="F:beta-N-acetylhexosaminidase activity"/>
    <property type="evidence" value="ECO:0007669"/>
    <property type="project" value="UniProtKB-EC"/>
</dbReference>
<dbReference type="SUPFAM" id="SSF55545">
    <property type="entry name" value="beta-N-acetylhexosaminidase-like domain"/>
    <property type="match status" value="1"/>
</dbReference>
<feature type="chain" id="PRO_5020524282" description="beta-N-acetylhexosaminidase" evidence="7">
    <location>
        <begin position="22"/>
        <end position="643"/>
    </location>
</feature>
<evidence type="ECO:0000313" key="11">
    <source>
        <dbReference type="Proteomes" id="UP000290545"/>
    </source>
</evidence>
<sequence>MKSLVLLFATTLLLLSGLKSQESSNISLIPQPVSVARGTGFYQLKDPLIISAPPQNDSVKFVANFLSNRLVNTKGGWVSTEFSESAGKAPIRLQLLPKEDNEIGKEGYHLSVSEENGVLITANTSTGLFYGVQTLLQLLPTAAAGHTVVEGVQWQIPAVTIKDYPRFKWRGMLMDVARHFFTKEQVKQFIDNMATFKFNMLHLHLSDDQAWRVEIKRLPRLTEVGAWRAERTGRWGEFTKPSPDEPKTYGGFYTHDDIKELVKYAAERNVTILPEIDVPGHSLAAIAAYPNLTCTPGTYQVSSGERIMVWDKGTFYALQDNNLCPINERVYSFLDTVFTEIAELFPFQYIHMGGDECYKGFWEKNKQVQAFMKKQGLKDANELQSYFVKRVEKIIQSKGKRLMGWDEILHGGLPPDATVMSWQGMKGGIEAAKQGHQVVMSPNSYAYLDLYQGDPIAEPPTYSMVRLSKAYEFDPMPPGVDSSLILGGQCNLWAERLHTMRHAEYMLWPRALAISESIWSQPAAKNWNSFISKVEHQFNRFDAASINYSRSMYDPIFKAGKDSNDSLQITLSTEIEGLDIFYSFDEMFPDQFYPKYTTPLSVPKGAANLRVVTYRNGKPVGKQIKMPVIELKKRAGIKVKETP</sequence>
<comment type="similarity">
    <text evidence="2">Belongs to the glycosyl hydrolase 20 family.</text>
</comment>
<evidence type="ECO:0000256" key="2">
    <source>
        <dbReference type="ARBA" id="ARBA00006285"/>
    </source>
</evidence>
<dbReference type="InterPro" id="IPR029018">
    <property type="entry name" value="Hex-like_dom2"/>
</dbReference>
<dbReference type="PIRSF" id="PIRSF001093">
    <property type="entry name" value="B-hxosamndse_ab_euk"/>
    <property type="match status" value="1"/>
</dbReference>
<evidence type="ECO:0000256" key="7">
    <source>
        <dbReference type="SAM" id="SignalP"/>
    </source>
</evidence>
<reference evidence="10 11" key="1">
    <citation type="submission" date="2019-01" db="EMBL/GenBank/DDBJ databases">
        <title>Filimonas sp. strain TTM-71.</title>
        <authorList>
            <person name="Chen W.-M."/>
        </authorList>
    </citation>
    <scope>NUCLEOTIDE SEQUENCE [LARGE SCALE GENOMIC DNA]</scope>
    <source>
        <strain evidence="10 11">TTM-71</strain>
    </source>
</reference>
<evidence type="ECO:0000256" key="4">
    <source>
        <dbReference type="ARBA" id="ARBA00022801"/>
    </source>
</evidence>
<name>A0A4Q1D746_9BACT</name>
<comment type="caution">
    <text evidence="10">The sequence shown here is derived from an EMBL/GenBank/DDBJ whole genome shotgun (WGS) entry which is preliminary data.</text>
</comment>
<keyword evidence="7" id="KW-0732">Signal</keyword>
<dbReference type="PANTHER" id="PTHR22600:SF57">
    <property type="entry name" value="BETA-N-ACETYLHEXOSAMINIDASE"/>
    <property type="match status" value="1"/>
</dbReference>
<keyword evidence="4" id="KW-0378">Hydrolase</keyword>
<evidence type="ECO:0000256" key="1">
    <source>
        <dbReference type="ARBA" id="ARBA00001231"/>
    </source>
</evidence>
<evidence type="ECO:0000256" key="6">
    <source>
        <dbReference type="PIRSR" id="PIRSR625705-1"/>
    </source>
</evidence>
<dbReference type="AlphaFoldDB" id="A0A4Q1D746"/>
<dbReference type="InterPro" id="IPR015883">
    <property type="entry name" value="Glyco_hydro_20_cat"/>
</dbReference>
<evidence type="ECO:0000313" key="10">
    <source>
        <dbReference type="EMBL" id="RXK83753.1"/>
    </source>
</evidence>
<organism evidence="10 11">
    <name type="scientific">Filimonas effusa</name>
    <dbReference type="NCBI Taxonomy" id="2508721"/>
    <lineage>
        <taxon>Bacteria</taxon>
        <taxon>Pseudomonadati</taxon>
        <taxon>Bacteroidota</taxon>
        <taxon>Chitinophagia</taxon>
        <taxon>Chitinophagales</taxon>
        <taxon>Chitinophagaceae</taxon>
        <taxon>Filimonas</taxon>
    </lineage>
</organism>
<evidence type="ECO:0000256" key="5">
    <source>
        <dbReference type="ARBA" id="ARBA00023295"/>
    </source>
</evidence>
<comment type="catalytic activity">
    <reaction evidence="1">
        <text>Hydrolysis of terminal non-reducing N-acetyl-D-hexosamine residues in N-acetyl-beta-D-hexosaminides.</text>
        <dbReference type="EC" id="3.2.1.52"/>
    </reaction>
</comment>
<proteinExistence type="inferred from homology"/>
<feature type="signal peptide" evidence="7">
    <location>
        <begin position="1"/>
        <end position="21"/>
    </location>
</feature>
<keyword evidence="5" id="KW-0326">Glycosidase</keyword>
<evidence type="ECO:0000259" key="8">
    <source>
        <dbReference type="Pfam" id="PF00728"/>
    </source>
</evidence>
<accession>A0A4Q1D746</accession>